<feature type="signal peptide" evidence="1">
    <location>
        <begin position="1"/>
        <end position="19"/>
    </location>
</feature>
<gene>
    <name evidence="2" type="ORF">RDWZM_007106</name>
</gene>
<protein>
    <submittedName>
        <fullName evidence="2">Uncharacterized protein</fullName>
    </submittedName>
</protein>
<evidence type="ECO:0000313" key="2">
    <source>
        <dbReference type="EMBL" id="KAJ6221294.1"/>
    </source>
</evidence>
<dbReference type="Proteomes" id="UP001142055">
    <property type="component" value="Chromosome 2"/>
</dbReference>
<keyword evidence="3" id="KW-1185">Reference proteome</keyword>
<dbReference type="AlphaFoldDB" id="A0A9Q0M9C3"/>
<sequence length="68" mass="7359">MFAFILVLLFAQIITDAEAGGEKGDTIIIGGHCGPKFVLKEGKKGKGATIVMNHGDCHKKEESHYGYH</sequence>
<feature type="chain" id="PRO_5040472385" evidence="1">
    <location>
        <begin position="20"/>
        <end position="68"/>
    </location>
</feature>
<evidence type="ECO:0000313" key="3">
    <source>
        <dbReference type="Proteomes" id="UP001142055"/>
    </source>
</evidence>
<comment type="caution">
    <text evidence="2">The sequence shown here is derived from an EMBL/GenBank/DDBJ whole genome shotgun (WGS) entry which is preliminary data.</text>
</comment>
<organism evidence="2 3">
    <name type="scientific">Blomia tropicalis</name>
    <name type="common">Mite</name>
    <dbReference type="NCBI Taxonomy" id="40697"/>
    <lineage>
        <taxon>Eukaryota</taxon>
        <taxon>Metazoa</taxon>
        <taxon>Ecdysozoa</taxon>
        <taxon>Arthropoda</taxon>
        <taxon>Chelicerata</taxon>
        <taxon>Arachnida</taxon>
        <taxon>Acari</taxon>
        <taxon>Acariformes</taxon>
        <taxon>Sarcoptiformes</taxon>
        <taxon>Astigmata</taxon>
        <taxon>Glycyphagoidea</taxon>
        <taxon>Echimyopodidae</taxon>
        <taxon>Blomia</taxon>
    </lineage>
</organism>
<reference evidence="2" key="1">
    <citation type="submission" date="2022-12" db="EMBL/GenBank/DDBJ databases">
        <title>Genome assemblies of Blomia tropicalis.</title>
        <authorList>
            <person name="Cui Y."/>
        </authorList>
    </citation>
    <scope>NUCLEOTIDE SEQUENCE</scope>
    <source>
        <tissue evidence="2">Adult mites</tissue>
    </source>
</reference>
<dbReference type="EMBL" id="JAPWDV010000002">
    <property type="protein sequence ID" value="KAJ6221294.1"/>
    <property type="molecule type" value="Genomic_DNA"/>
</dbReference>
<keyword evidence="1" id="KW-0732">Signal</keyword>
<name>A0A9Q0M9C3_BLOTA</name>
<evidence type="ECO:0000256" key="1">
    <source>
        <dbReference type="SAM" id="SignalP"/>
    </source>
</evidence>
<accession>A0A9Q0M9C3</accession>
<proteinExistence type="predicted"/>